<name>A0A6A6BVB4_ZASCE</name>
<organism evidence="1 2">
    <name type="scientific">Zasmidium cellare ATCC 36951</name>
    <dbReference type="NCBI Taxonomy" id="1080233"/>
    <lineage>
        <taxon>Eukaryota</taxon>
        <taxon>Fungi</taxon>
        <taxon>Dikarya</taxon>
        <taxon>Ascomycota</taxon>
        <taxon>Pezizomycotina</taxon>
        <taxon>Dothideomycetes</taxon>
        <taxon>Dothideomycetidae</taxon>
        <taxon>Mycosphaerellales</taxon>
        <taxon>Mycosphaerellaceae</taxon>
        <taxon>Zasmidium</taxon>
    </lineage>
</organism>
<dbReference type="GeneID" id="54568030"/>
<evidence type="ECO:0000313" key="1">
    <source>
        <dbReference type="EMBL" id="KAF2158701.1"/>
    </source>
</evidence>
<reference evidence="1" key="1">
    <citation type="journal article" date="2020" name="Stud. Mycol.">
        <title>101 Dothideomycetes genomes: a test case for predicting lifestyles and emergence of pathogens.</title>
        <authorList>
            <person name="Haridas S."/>
            <person name="Albert R."/>
            <person name="Binder M."/>
            <person name="Bloem J."/>
            <person name="Labutti K."/>
            <person name="Salamov A."/>
            <person name="Andreopoulos B."/>
            <person name="Baker S."/>
            <person name="Barry K."/>
            <person name="Bills G."/>
            <person name="Bluhm B."/>
            <person name="Cannon C."/>
            <person name="Castanera R."/>
            <person name="Culley D."/>
            <person name="Daum C."/>
            <person name="Ezra D."/>
            <person name="Gonzalez J."/>
            <person name="Henrissat B."/>
            <person name="Kuo A."/>
            <person name="Liang C."/>
            <person name="Lipzen A."/>
            <person name="Lutzoni F."/>
            <person name="Magnuson J."/>
            <person name="Mondo S."/>
            <person name="Nolan M."/>
            <person name="Ohm R."/>
            <person name="Pangilinan J."/>
            <person name="Park H.-J."/>
            <person name="Ramirez L."/>
            <person name="Alfaro M."/>
            <person name="Sun H."/>
            <person name="Tritt A."/>
            <person name="Yoshinaga Y."/>
            <person name="Zwiers L.-H."/>
            <person name="Turgeon B."/>
            <person name="Goodwin S."/>
            <person name="Spatafora J."/>
            <person name="Crous P."/>
            <person name="Grigoriev I."/>
        </authorList>
    </citation>
    <scope>NUCLEOTIDE SEQUENCE</scope>
    <source>
        <strain evidence="1">ATCC 36951</strain>
    </source>
</reference>
<gene>
    <name evidence="1" type="ORF">M409DRAFT_61421</name>
</gene>
<dbReference type="AlphaFoldDB" id="A0A6A6BVB4"/>
<keyword evidence="2" id="KW-1185">Reference proteome</keyword>
<accession>A0A6A6BVB4</accession>
<dbReference type="RefSeq" id="XP_033659590.1">
    <property type="nucleotide sequence ID" value="XM_033814758.1"/>
</dbReference>
<dbReference type="Proteomes" id="UP000799537">
    <property type="component" value="Unassembled WGS sequence"/>
</dbReference>
<protein>
    <submittedName>
        <fullName evidence="1">Uncharacterized protein</fullName>
    </submittedName>
</protein>
<evidence type="ECO:0000313" key="2">
    <source>
        <dbReference type="Proteomes" id="UP000799537"/>
    </source>
</evidence>
<dbReference type="EMBL" id="ML993651">
    <property type="protein sequence ID" value="KAF2158701.1"/>
    <property type="molecule type" value="Genomic_DNA"/>
</dbReference>
<proteinExistence type="predicted"/>
<sequence>MSTVPVTVHLPAGLVDSIRRQASRKSISTDDMIALSENVCKGSKAIIDAVKEDRVLPGVQHTGMSTHSGKQRSYWDSQFLITIHDPKRKKAFPVKVRATTDFSTVAEIVAMHEGIPVGKVLLRDQHHKAVYRRDGCVQGTPVKWKQLDPAGVKPGDILTLHLNEDLQ</sequence>